<dbReference type="InterPro" id="IPR052341">
    <property type="entry name" value="LOG_family_nucleotidases"/>
</dbReference>
<dbReference type="Gene3D" id="3.40.50.150">
    <property type="entry name" value="Vaccinia Virus protein VP39"/>
    <property type="match status" value="1"/>
</dbReference>
<sequence>MRKIIAVIGYASLERLEEKDKQIIQDLARDLGKKLIQEGYVIANGGLGGVMEAVSLGARCANNYSDGQILGLIPNYDKSIANPYIDRVLPLGFDIARNVCVASVCDAMIIIGGESGSLSEMALAWQLGKLIIALSDYGYGGEFKNRTLDSRRKDKIYFANNANEVIEILREKLPLYQKTFAGIKKDMTKQEAKDIIKAHCDIEVELDFLGQGSEGFVFTDKKKIYKLFKHSLYISRLYFQLEPLSKQLKNTRFSLPFEIYYNNDILIISYEYFETKPFKPMPYTAYIELLSDFYYAGIVCCDMQPKNLLIDTQNDRLVICDIGWDFVSYSDTFFRSMCRRAFAIYKLQNHLCKLDNIKEFLSPLNTQEDFSVLEKFLQCENLLSEYQRFFSKIGVFRLHKTLIRDFYKENPQYKSIFDYGAGSGEIAYSLNKIGKSVVGYEISKDIIKDKYQKAFEKIIIDKELENFIQTKKQFDSVLCSLVLCHHLADTQEEALKIIDSIMNNLVLLSKKHIFIVICNPLFYNAKSNIQKRKSSDFYDTQHIITKTMFATKRDRLDFHYPLGFYENLFKRFNLKIENLFQSGDTSTSPYRIYNSDFMFFSLIKE</sequence>
<feature type="domain" description="Methyltransferase type 11" evidence="1">
    <location>
        <begin position="418"/>
        <end position="498"/>
    </location>
</feature>
<dbReference type="PANTHER" id="PTHR43393:SF3">
    <property type="entry name" value="LYSINE DECARBOXYLASE-LIKE PROTEIN"/>
    <property type="match status" value="1"/>
</dbReference>
<dbReference type="Gene3D" id="3.40.50.450">
    <property type="match status" value="1"/>
</dbReference>
<accession>A0A377JW84</accession>
<dbReference type="SUPFAM" id="SSF102405">
    <property type="entry name" value="MCP/YpsA-like"/>
    <property type="match status" value="1"/>
</dbReference>
<dbReference type="SUPFAM" id="SSF53335">
    <property type="entry name" value="S-adenosyl-L-methionine-dependent methyltransferases"/>
    <property type="match status" value="1"/>
</dbReference>
<proteinExistence type="predicted"/>
<dbReference type="GO" id="GO:0008757">
    <property type="term" value="F:S-adenosylmethionine-dependent methyltransferase activity"/>
    <property type="evidence" value="ECO:0007669"/>
    <property type="project" value="InterPro"/>
</dbReference>
<dbReference type="Pfam" id="PF08241">
    <property type="entry name" value="Methyltransf_11"/>
    <property type="match status" value="1"/>
</dbReference>
<reference evidence="2 3" key="1">
    <citation type="submission" date="2018-06" db="EMBL/GenBank/DDBJ databases">
        <authorList>
            <consortium name="Pathogen Informatics"/>
            <person name="Doyle S."/>
        </authorList>
    </citation>
    <scope>NUCLEOTIDE SEQUENCE [LARGE SCALE GENOMIC DNA]</scope>
    <source>
        <strain evidence="2 3">NCTC12221</strain>
    </source>
</reference>
<dbReference type="InterPro" id="IPR013216">
    <property type="entry name" value="Methyltransf_11"/>
</dbReference>
<dbReference type="SUPFAM" id="SSF56112">
    <property type="entry name" value="Protein kinase-like (PK-like)"/>
    <property type="match status" value="1"/>
</dbReference>
<dbReference type="CDD" id="cd02440">
    <property type="entry name" value="AdoMet_MTases"/>
    <property type="match status" value="1"/>
</dbReference>
<dbReference type="PANTHER" id="PTHR43393">
    <property type="entry name" value="CYTOKININ RIBOSIDE 5'-MONOPHOSPHATE PHOSPHORIBOHYDROLASE"/>
    <property type="match status" value="1"/>
</dbReference>
<dbReference type="InterPro" id="IPR029063">
    <property type="entry name" value="SAM-dependent_MTases_sf"/>
</dbReference>
<dbReference type="RefSeq" id="WP_115026760.1">
    <property type="nucleotide sequence ID" value="NZ_UGHZ01000003.1"/>
</dbReference>
<protein>
    <submittedName>
        <fullName evidence="2">Acyl-CoA synthetase</fullName>
    </submittedName>
</protein>
<dbReference type="EMBL" id="UGHZ01000003">
    <property type="protein sequence ID" value="STP13594.1"/>
    <property type="molecule type" value="Genomic_DNA"/>
</dbReference>
<dbReference type="Proteomes" id="UP000255335">
    <property type="component" value="Unassembled WGS sequence"/>
</dbReference>
<dbReference type="GO" id="GO:0005829">
    <property type="term" value="C:cytosol"/>
    <property type="evidence" value="ECO:0007669"/>
    <property type="project" value="TreeGrafter"/>
</dbReference>
<evidence type="ECO:0000313" key="2">
    <source>
        <dbReference type="EMBL" id="STP13594.1"/>
    </source>
</evidence>
<dbReference type="Pfam" id="PF18306">
    <property type="entry name" value="LDcluster4"/>
    <property type="match status" value="1"/>
</dbReference>
<name>A0A377JW84_9HELI</name>
<dbReference type="InterPro" id="IPR041164">
    <property type="entry name" value="LDcluster4"/>
</dbReference>
<organism evidence="2 3">
    <name type="scientific">Helicobacter cinaedi</name>
    <dbReference type="NCBI Taxonomy" id="213"/>
    <lineage>
        <taxon>Bacteria</taxon>
        <taxon>Pseudomonadati</taxon>
        <taxon>Campylobacterota</taxon>
        <taxon>Epsilonproteobacteria</taxon>
        <taxon>Campylobacterales</taxon>
        <taxon>Helicobacteraceae</taxon>
        <taxon>Helicobacter</taxon>
    </lineage>
</organism>
<dbReference type="AlphaFoldDB" id="A0A377JW84"/>
<gene>
    <name evidence="2" type="ORF">NCTC12221_01672</name>
</gene>
<dbReference type="InterPro" id="IPR011009">
    <property type="entry name" value="Kinase-like_dom_sf"/>
</dbReference>
<evidence type="ECO:0000259" key="1">
    <source>
        <dbReference type="Pfam" id="PF08241"/>
    </source>
</evidence>
<evidence type="ECO:0000313" key="3">
    <source>
        <dbReference type="Proteomes" id="UP000255335"/>
    </source>
</evidence>